<dbReference type="Proteomes" id="UP000315677">
    <property type="component" value="Unassembled WGS sequence"/>
</dbReference>
<organism evidence="1 2">
    <name type="scientific">Pseudonocardia kunmingensis</name>
    <dbReference type="NCBI Taxonomy" id="630975"/>
    <lineage>
        <taxon>Bacteria</taxon>
        <taxon>Bacillati</taxon>
        <taxon>Actinomycetota</taxon>
        <taxon>Actinomycetes</taxon>
        <taxon>Pseudonocardiales</taxon>
        <taxon>Pseudonocardiaceae</taxon>
        <taxon>Pseudonocardia</taxon>
    </lineage>
</organism>
<dbReference type="InterPro" id="IPR009097">
    <property type="entry name" value="Cyclic_Pdiesterase"/>
</dbReference>
<dbReference type="Gene3D" id="3.90.1140.10">
    <property type="entry name" value="Cyclic phosphodiesterase"/>
    <property type="match status" value="1"/>
</dbReference>
<evidence type="ECO:0000313" key="1">
    <source>
        <dbReference type="EMBL" id="TQM15495.1"/>
    </source>
</evidence>
<dbReference type="GO" id="GO:0016874">
    <property type="term" value="F:ligase activity"/>
    <property type="evidence" value="ECO:0007669"/>
    <property type="project" value="UniProtKB-KW"/>
</dbReference>
<dbReference type="Pfam" id="PF13563">
    <property type="entry name" value="2_5_RNA_ligase2"/>
    <property type="match status" value="1"/>
</dbReference>
<dbReference type="EMBL" id="VFPA01000001">
    <property type="protein sequence ID" value="TQM15495.1"/>
    <property type="molecule type" value="Genomic_DNA"/>
</dbReference>
<accession>A0A543E1M8</accession>
<dbReference type="OrthoDB" id="2082235at2"/>
<keyword evidence="2" id="KW-1185">Reference proteome</keyword>
<keyword evidence="1" id="KW-0436">Ligase</keyword>
<gene>
    <name evidence="1" type="ORF">FB558_2283</name>
</gene>
<protein>
    <submittedName>
        <fullName evidence="1">2'-5' RNA ligase</fullName>
    </submittedName>
</protein>
<dbReference type="AlphaFoldDB" id="A0A543E1M8"/>
<evidence type="ECO:0000313" key="2">
    <source>
        <dbReference type="Proteomes" id="UP000315677"/>
    </source>
</evidence>
<reference evidence="1 2" key="1">
    <citation type="submission" date="2019-06" db="EMBL/GenBank/DDBJ databases">
        <title>Sequencing the genomes of 1000 actinobacteria strains.</title>
        <authorList>
            <person name="Klenk H.-P."/>
        </authorList>
    </citation>
    <scope>NUCLEOTIDE SEQUENCE [LARGE SCALE GENOMIC DNA]</scope>
    <source>
        <strain evidence="1 2">DSM 45301</strain>
    </source>
</reference>
<dbReference type="SUPFAM" id="SSF55144">
    <property type="entry name" value="LigT-like"/>
    <property type="match status" value="1"/>
</dbReference>
<proteinExistence type="predicted"/>
<sequence length="188" mass="19415">MIAGPAGLRHAGPVEPTLSAVVVPVPEAEPRVGALRAALDPSAALGVPAHVTIMFPFLAPPRIDDGARAALGEVCAAAPPFEVTFERVAWFDEDVVWWAPEPAGPFVRLTSSVSRRFGLQPYGGAHGDGVTPHLTIAHGAPVPRLRAAAAEVADGPPVRATVRSAVLMTGSREPGSWTTVAEFPLGGS</sequence>
<name>A0A543E1M8_9PSEU</name>
<comment type="caution">
    <text evidence="1">The sequence shown here is derived from an EMBL/GenBank/DDBJ whole genome shotgun (WGS) entry which is preliminary data.</text>
</comment>